<dbReference type="AlphaFoldDB" id="A0A023ENS6"/>
<feature type="DNA-binding region" description="HMG box" evidence="2">
    <location>
        <begin position="157"/>
        <end position="222"/>
    </location>
</feature>
<feature type="region of interest" description="Disordered" evidence="3">
    <location>
        <begin position="124"/>
        <end position="155"/>
    </location>
</feature>
<dbReference type="GO" id="GO:0005634">
    <property type="term" value="C:nucleus"/>
    <property type="evidence" value="ECO:0007669"/>
    <property type="project" value="UniProtKB-UniRule"/>
</dbReference>
<proteinExistence type="evidence at transcript level"/>
<keyword evidence="1 2" id="KW-0238">DNA-binding</keyword>
<dbReference type="PROSITE" id="PS50118">
    <property type="entry name" value="HMG_BOX_2"/>
    <property type="match status" value="2"/>
</dbReference>
<name>A0A023ENS6_AEDAL</name>
<dbReference type="GO" id="GO:0006357">
    <property type="term" value="P:regulation of transcription by RNA polymerase II"/>
    <property type="evidence" value="ECO:0007669"/>
    <property type="project" value="TreeGrafter"/>
</dbReference>
<dbReference type="VEuPathDB" id="VectorBase:AALC636_036397"/>
<sequence>MQVNNLVRLFNSSRLRISSRTSLPSYQLVAGFQTTTQLSEPASTGSALPEKPKRPVNAYLRFLQTVRPSLKAKNPDASPAAISKLAAVQWQMLDSAAKAKHEDEFKKEQAVWLQKNAKYLSQLTDQQREDIRQARSEKSEEKAKREHRKKLKDLGRPKRPLNGFLLYIADRKPKNLSKEENKQQLKLLAQKWAQLSDADKAPYNARAAEALVKYREEVEKWEEKMIAGDHLDVIRRKHLILPPGSLAAKEAKTKAPK</sequence>
<dbReference type="InterPro" id="IPR036910">
    <property type="entry name" value="HMG_box_dom_sf"/>
</dbReference>
<dbReference type="InterPro" id="IPR009071">
    <property type="entry name" value="HMG_box_dom"/>
</dbReference>
<protein>
    <submittedName>
        <fullName evidence="5">Putative mitochondrial transcription factor a</fullName>
    </submittedName>
</protein>
<dbReference type="VEuPathDB" id="VectorBase:AALF011796"/>
<dbReference type="SMART" id="SM00398">
    <property type="entry name" value="HMG"/>
    <property type="match status" value="2"/>
</dbReference>
<keyword evidence="2" id="KW-0539">Nucleus</keyword>
<evidence type="ECO:0000256" key="1">
    <source>
        <dbReference type="ARBA" id="ARBA00023125"/>
    </source>
</evidence>
<feature type="DNA-binding region" description="HMG box" evidence="2">
    <location>
        <begin position="52"/>
        <end position="120"/>
    </location>
</feature>
<dbReference type="Gene3D" id="1.10.30.10">
    <property type="entry name" value="High mobility group box domain"/>
    <property type="match status" value="2"/>
</dbReference>
<dbReference type="PANTHER" id="PTHR48112:SF22">
    <property type="entry name" value="MITOCHONDRIAL TRANSCRIPTION FACTOR A, ISOFORM B"/>
    <property type="match status" value="1"/>
</dbReference>
<feature type="domain" description="HMG box" evidence="4">
    <location>
        <begin position="157"/>
        <end position="222"/>
    </location>
</feature>
<dbReference type="EMBL" id="GAPW01003504">
    <property type="protein sequence ID" value="JAC10094.1"/>
    <property type="molecule type" value="mRNA"/>
</dbReference>
<organism evidence="5">
    <name type="scientific">Aedes albopictus</name>
    <name type="common">Asian tiger mosquito</name>
    <name type="synonym">Stegomyia albopicta</name>
    <dbReference type="NCBI Taxonomy" id="7160"/>
    <lineage>
        <taxon>Eukaryota</taxon>
        <taxon>Metazoa</taxon>
        <taxon>Ecdysozoa</taxon>
        <taxon>Arthropoda</taxon>
        <taxon>Hexapoda</taxon>
        <taxon>Insecta</taxon>
        <taxon>Pterygota</taxon>
        <taxon>Neoptera</taxon>
        <taxon>Endopterygota</taxon>
        <taxon>Diptera</taxon>
        <taxon>Nematocera</taxon>
        <taxon>Culicoidea</taxon>
        <taxon>Culicidae</taxon>
        <taxon>Culicinae</taxon>
        <taxon>Aedini</taxon>
        <taxon>Aedes</taxon>
        <taxon>Stegomyia</taxon>
    </lineage>
</organism>
<accession>A0A023ENS6</accession>
<dbReference type="GO" id="GO:0003677">
    <property type="term" value="F:DNA binding"/>
    <property type="evidence" value="ECO:0007669"/>
    <property type="project" value="UniProtKB-UniRule"/>
</dbReference>
<evidence type="ECO:0000259" key="4">
    <source>
        <dbReference type="PROSITE" id="PS50118"/>
    </source>
</evidence>
<dbReference type="Pfam" id="PF00505">
    <property type="entry name" value="HMG_box"/>
    <property type="match status" value="2"/>
</dbReference>
<feature type="compositionally biased region" description="Basic and acidic residues" evidence="3">
    <location>
        <begin position="126"/>
        <end position="144"/>
    </location>
</feature>
<dbReference type="VEuPathDB" id="VectorBase:AALFPA_041654"/>
<reference evidence="5" key="1">
    <citation type="journal article" date="2014" name="PLoS Negl. Trop. Dis.">
        <title>Identification and characterization of seminal fluid proteins in the Asian tiger mosquito, Aedes albopictus.</title>
        <authorList>
            <person name="Boes K.E."/>
            <person name="Ribeiro J.M."/>
            <person name="Wong A."/>
            <person name="Harrington L.C."/>
            <person name="Wolfner M.F."/>
            <person name="Sirot L.K."/>
        </authorList>
    </citation>
    <scope>NUCLEOTIDE SEQUENCE</scope>
    <source>
        <tissue evidence="5">Reproductive organs</tissue>
    </source>
</reference>
<feature type="domain" description="HMG box" evidence="4">
    <location>
        <begin position="52"/>
        <end position="120"/>
    </location>
</feature>
<dbReference type="PANTHER" id="PTHR48112">
    <property type="entry name" value="HIGH MOBILITY GROUP PROTEIN DSP1"/>
    <property type="match status" value="1"/>
</dbReference>
<dbReference type="SUPFAM" id="SSF47095">
    <property type="entry name" value="HMG-box"/>
    <property type="match status" value="2"/>
</dbReference>
<evidence type="ECO:0000256" key="2">
    <source>
        <dbReference type="PROSITE-ProRule" id="PRU00267"/>
    </source>
</evidence>
<evidence type="ECO:0000313" key="5">
    <source>
        <dbReference type="EMBL" id="JAC10094.1"/>
    </source>
</evidence>
<evidence type="ECO:0000256" key="3">
    <source>
        <dbReference type="SAM" id="MobiDB-lite"/>
    </source>
</evidence>
<dbReference type="InterPro" id="IPR050342">
    <property type="entry name" value="HMGB"/>
</dbReference>